<dbReference type="Gene3D" id="3.40.1350.10">
    <property type="match status" value="1"/>
</dbReference>
<evidence type="ECO:0000259" key="4">
    <source>
        <dbReference type="Pfam" id="PF08774"/>
    </source>
</evidence>
<dbReference type="Pfam" id="PF08774">
    <property type="entry name" value="VRR_NUC"/>
    <property type="match status" value="1"/>
</dbReference>
<keyword evidence="2" id="KW-0540">Nuclease</keyword>
<dbReference type="InterPro" id="IPR014883">
    <property type="entry name" value="VRR_NUC"/>
</dbReference>
<keyword evidence="3" id="KW-0378">Hydrolase</keyword>
<dbReference type="EMBL" id="LR796329">
    <property type="protein sequence ID" value="CAB4137243.1"/>
    <property type="molecule type" value="Genomic_DNA"/>
</dbReference>
<comment type="cofactor">
    <cofactor evidence="1">
        <name>Mg(2+)</name>
        <dbReference type="ChEBI" id="CHEBI:18420"/>
    </cofactor>
</comment>
<name>A0A6J5LVW8_9CAUD</name>
<dbReference type="GO" id="GO:0003676">
    <property type="term" value="F:nucleic acid binding"/>
    <property type="evidence" value="ECO:0007669"/>
    <property type="project" value="InterPro"/>
</dbReference>
<evidence type="ECO:0000256" key="1">
    <source>
        <dbReference type="ARBA" id="ARBA00001946"/>
    </source>
</evidence>
<gene>
    <name evidence="5" type="ORF">UFOVP316_28</name>
</gene>
<accession>A0A6J5LVW8</accession>
<protein>
    <recommendedName>
        <fullName evidence="4">VRR-NUC domain-containing protein</fullName>
    </recommendedName>
</protein>
<evidence type="ECO:0000313" key="5">
    <source>
        <dbReference type="EMBL" id="CAB4137243.1"/>
    </source>
</evidence>
<evidence type="ECO:0000256" key="3">
    <source>
        <dbReference type="ARBA" id="ARBA00022801"/>
    </source>
</evidence>
<proteinExistence type="predicted"/>
<reference evidence="5" key="1">
    <citation type="submission" date="2020-04" db="EMBL/GenBank/DDBJ databases">
        <authorList>
            <person name="Chiriac C."/>
            <person name="Salcher M."/>
            <person name="Ghai R."/>
            <person name="Kavagutti S V."/>
        </authorList>
    </citation>
    <scope>NUCLEOTIDE SEQUENCE</scope>
</reference>
<dbReference type="InterPro" id="IPR011856">
    <property type="entry name" value="tRNA_endonuc-like_dom_sf"/>
</dbReference>
<feature type="domain" description="VRR-NUC" evidence="4">
    <location>
        <begin position="35"/>
        <end position="86"/>
    </location>
</feature>
<organism evidence="5">
    <name type="scientific">uncultured Caudovirales phage</name>
    <dbReference type="NCBI Taxonomy" id="2100421"/>
    <lineage>
        <taxon>Viruses</taxon>
        <taxon>Duplodnaviria</taxon>
        <taxon>Heunggongvirae</taxon>
        <taxon>Uroviricota</taxon>
        <taxon>Caudoviricetes</taxon>
        <taxon>Peduoviridae</taxon>
        <taxon>Maltschvirus</taxon>
        <taxon>Maltschvirus maltsch</taxon>
    </lineage>
</organism>
<evidence type="ECO:0000256" key="2">
    <source>
        <dbReference type="ARBA" id="ARBA00022722"/>
    </source>
</evidence>
<dbReference type="GO" id="GO:0004518">
    <property type="term" value="F:nuclease activity"/>
    <property type="evidence" value="ECO:0007669"/>
    <property type="project" value="UniProtKB-KW"/>
</dbReference>
<sequence>MTAAELTRWAKERLEAEGCRVNRVNNIPVRRRKGTIQKGWADLQGYTKNGIYVACEVKTELDRLSPEQIDRLKDSFNCGAKVYICTIEDKKPILIPFDRFKV</sequence>
<dbReference type="GO" id="GO:0016788">
    <property type="term" value="F:hydrolase activity, acting on ester bonds"/>
    <property type="evidence" value="ECO:0007669"/>
    <property type="project" value="InterPro"/>
</dbReference>